<evidence type="ECO:0000313" key="9">
    <source>
        <dbReference type="Proteomes" id="UP000321749"/>
    </source>
</evidence>
<dbReference type="GO" id="GO:0008784">
    <property type="term" value="F:alanine racemase activity"/>
    <property type="evidence" value="ECO:0007669"/>
    <property type="project" value="InterPro"/>
</dbReference>
<dbReference type="InterPro" id="IPR009006">
    <property type="entry name" value="Ala_racemase/Decarboxylase_C"/>
</dbReference>
<dbReference type="Pfam" id="PF02367">
    <property type="entry name" value="TsaE"/>
    <property type="match status" value="1"/>
</dbReference>
<feature type="modified residue" description="N6-(pyridoxal phosphate)lysine" evidence="5">
    <location>
        <position position="30"/>
    </location>
</feature>
<organism evidence="8 9">
    <name type="scientific">Agrococcus baldri</name>
    <dbReference type="NCBI Taxonomy" id="153730"/>
    <lineage>
        <taxon>Bacteria</taxon>
        <taxon>Bacillati</taxon>
        <taxon>Actinomycetota</taxon>
        <taxon>Actinomycetes</taxon>
        <taxon>Micrococcales</taxon>
        <taxon>Microbacteriaceae</taxon>
        <taxon>Agrococcus</taxon>
    </lineage>
</organism>
<dbReference type="InterPro" id="IPR029066">
    <property type="entry name" value="PLP-binding_barrel"/>
</dbReference>
<dbReference type="SUPFAM" id="SSF50621">
    <property type="entry name" value="Alanine racemase C-terminal domain-like"/>
    <property type="match status" value="1"/>
</dbReference>
<evidence type="ECO:0000256" key="2">
    <source>
        <dbReference type="ARBA" id="ARBA00022898"/>
    </source>
</evidence>
<dbReference type="InterPro" id="IPR003442">
    <property type="entry name" value="T6A_TsaE"/>
</dbReference>
<evidence type="ECO:0000259" key="7">
    <source>
        <dbReference type="SMART" id="SM01005"/>
    </source>
</evidence>
<dbReference type="InterPro" id="IPR001608">
    <property type="entry name" value="Ala_racemase_N"/>
</dbReference>
<evidence type="ECO:0000256" key="1">
    <source>
        <dbReference type="ARBA" id="ARBA00001933"/>
    </source>
</evidence>
<dbReference type="SMART" id="SM01005">
    <property type="entry name" value="Ala_racemase_C"/>
    <property type="match status" value="1"/>
</dbReference>
<dbReference type="AlphaFoldDB" id="A0AA87RG39"/>
<protein>
    <recommendedName>
        <fullName evidence="7">Alanine racemase C-terminal domain-containing protein</fullName>
    </recommendedName>
</protein>
<dbReference type="GO" id="GO:0030632">
    <property type="term" value="P:D-alanine biosynthetic process"/>
    <property type="evidence" value="ECO:0007669"/>
    <property type="project" value="TreeGrafter"/>
</dbReference>
<proteinExistence type="predicted"/>
<dbReference type="InterPro" id="IPR000821">
    <property type="entry name" value="Ala_racemase"/>
</dbReference>
<dbReference type="SUPFAM" id="SSF52540">
    <property type="entry name" value="P-loop containing nucleoside triphosphate hydrolases"/>
    <property type="match status" value="1"/>
</dbReference>
<accession>A0AA87RG39</accession>
<feature type="domain" description="Alanine racemase C-terminal" evidence="7">
    <location>
        <begin position="351"/>
        <end position="460"/>
    </location>
</feature>
<dbReference type="Pfam" id="PF01168">
    <property type="entry name" value="Ala_racemase_N"/>
    <property type="match status" value="1"/>
</dbReference>
<dbReference type="InterPro" id="IPR020622">
    <property type="entry name" value="Ala_racemase_pyridoxalP-BS"/>
</dbReference>
<keyword evidence="9" id="KW-1185">Reference proteome</keyword>
<dbReference type="NCBIfam" id="TIGR00150">
    <property type="entry name" value="T6A_YjeE"/>
    <property type="match status" value="1"/>
</dbReference>
<dbReference type="Gene3D" id="3.40.50.300">
    <property type="entry name" value="P-loop containing nucleotide triphosphate hydrolases"/>
    <property type="match status" value="1"/>
</dbReference>
<comment type="caution">
    <text evidence="8">The sequence shown here is derived from an EMBL/GenBank/DDBJ whole genome shotgun (WGS) entry which is preliminary data.</text>
</comment>
<dbReference type="PROSITE" id="PS00395">
    <property type="entry name" value="ALANINE_RACEMASE"/>
    <property type="match status" value="1"/>
</dbReference>
<dbReference type="InterPro" id="IPR011079">
    <property type="entry name" value="Ala_racemase_C"/>
</dbReference>
<name>A0AA87RG39_9MICO</name>
<dbReference type="Gene3D" id="3.20.20.10">
    <property type="entry name" value="Alanine racemase"/>
    <property type="match status" value="1"/>
</dbReference>
<gene>
    <name evidence="8" type="ORF">ABA31_12070</name>
</gene>
<evidence type="ECO:0000256" key="6">
    <source>
        <dbReference type="SAM" id="MobiDB-lite"/>
    </source>
</evidence>
<reference evidence="8 9" key="1">
    <citation type="submission" date="2019-07" db="EMBL/GenBank/DDBJ databases">
        <title>Whole genome shotgun sequence of Agrococcus baldri NBRC 103055.</title>
        <authorList>
            <person name="Hosoyama A."/>
            <person name="Uohara A."/>
            <person name="Ohji S."/>
            <person name="Ichikawa N."/>
        </authorList>
    </citation>
    <scope>NUCLEOTIDE SEQUENCE [LARGE SCALE GENOMIC DNA]</scope>
    <source>
        <strain evidence="8 9">NBRC 103055</strain>
    </source>
</reference>
<dbReference type="PRINTS" id="PR00992">
    <property type="entry name" value="ALARACEMASE"/>
</dbReference>
<dbReference type="GO" id="GO:0005829">
    <property type="term" value="C:cytosol"/>
    <property type="evidence" value="ECO:0007669"/>
    <property type="project" value="TreeGrafter"/>
</dbReference>
<dbReference type="Pfam" id="PF00842">
    <property type="entry name" value="Ala_racemase_C"/>
    <property type="match status" value="1"/>
</dbReference>
<dbReference type="EMBL" id="BJUU01000005">
    <property type="protein sequence ID" value="GEK79856.1"/>
    <property type="molecule type" value="Genomic_DNA"/>
</dbReference>
<keyword evidence="3" id="KW-0413">Isomerase</keyword>
<sequence>MRVEVDTAAVAANTRALRALVDVPVCGVVKADGYGHGAVRSALAMLEGGASMLGVVDLREALALRRAGIDAPLLAWLHGASADFSLAVAHDIQVAVSSMAQLEAAAAAGATIHLKLDTGLGRNGIARGDRAAAIARAVELARGGARIRGIMSHLAGTGRDADLAQVADFAAALQLAEPLGSPVRHLANSQGALALSEARFDLVRIGMAAYGIDPNGPAAGDGAGAAALGLVPAMRVTARFVDGVAEGGLDDGLLPAIGAPVAVAGELAHVVAIGARRLRIEPALSGEGVLWGDPAAERPEPSADAWAAAAGTIGYEVVTRMAAAERSDEAAPADPALAPRRVLELGLDGEPQRLLGEVIGVKRAEAGLGISYGAEYTTERETTLALVALGYADGLTRSATGRPVLLGGEAHPIRGRVAMDQVVLDIGDCRANVGDEAALAHASAPELTGMIGARVAVELAGTVPDTEAMEALGASIGGQLRAGDAVLLIGPLGAGKTTLTRGIGAALGARGTVQSPTFVLARTHRTAAGPDLQHVDAYRLLADAEDEAELDDLDLDLDGAITVAEWGAPLEHALESWLRVEIARPSVDDADDIDDIDAVDESPRSVRITGHGPAWGTERVRALARAGHRDPLHPAGPGAPGPVRSNGSPGDDGTERR</sequence>
<feature type="region of interest" description="Disordered" evidence="6">
    <location>
        <begin position="623"/>
        <end position="657"/>
    </location>
</feature>
<dbReference type="InterPro" id="IPR027417">
    <property type="entry name" value="P-loop_NTPase"/>
</dbReference>
<dbReference type="Proteomes" id="UP000321749">
    <property type="component" value="Unassembled WGS sequence"/>
</dbReference>
<dbReference type="GO" id="GO:0002949">
    <property type="term" value="P:tRNA threonylcarbamoyladenosine modification"/>
    <property type="evidence" value="ECO:0007669"/>
    <property type="project" value="InterPro"/>
</dbReference>
<dbReference type="Gene3D" id="2.40.37.10">
    <property type="entry name" value="Lyase, Ornithine Decarboxylase, Chain A, domain 1"/>
    <property type="match status" value="2"/>
</dbReference>
<dbReference type="GO" id="GO:0030170">
    <property type="term" value="F:pyridoxal phosphate binding"/>
    <property type="evidence" value="ECO:0007669"/>
    <property type="project" value="TreeGrafter"/>
</dbReference>
<evidence type="ECO:0000256" key="4">
    <source>
        <dbReference type="ARBA" id="ARBA00024908"/>
    </source>
</evidence>
<evidence type="ECO:0000313" key="8">
    <source>
        <dbReference type="EMBL" id="GEK79856.1"/>
    </source>
</evidence>
<dbReference type="GO" id="GO:0009252">
    <property type="term" value="P:peptidoglycan biosynthetic process"/>
    <property type="evidence" value="ECO:0007669"/>
    <property type="project" value="TreeGrafter"/>
</dbReference>
<comment type="cofactor">
    <cofactor evidence="1 5">
        <name>pyridoxal 5'-phosphate</name>
        <dbReference type="ChEBI" id="CHEBI:597326"/>
    </cofactor>
</comment>
<evidence type="ECO:0000256" key="5">
    <source>
        <dbReference type="PIRSR" id="PIRSR600821-50"/>
    </source>
</evidence>
<dbReference type="PANTHER" id="PTHR30511:SF0">
    <property type="entry name" value="ALANINE RACEMASE, CATABOLIC-RELATED"/>
    <property type="match status" value="1"/>
</dbReference>
<dbReference type="SUPFAM" id="SSF51419">
    <property type="entry name" value="PLP-binding barrel"/>
    <property type="match status" value="1"/>
</dbReference>
<dbReference type="RefSeq" id="WP_146793616.1">
    <property type="nucleotide sequence ID" value="NZ_BJUU01000005.1"/>
</dbReference>
<dbReference type="PANTHER" id="PTHR30511">
    <property type="entry name" value="ALANINE RACEMASE"/>
    <property type="match status" value="1"/>
</dbReference>
<keyword evidence="2 5" id="KW-0663">Pyridoxal phosphate</keyword>
<comment type="function">
    <text evidence="4">Required for the formation of a threonylcarbamoyl group on adenosine at position 37 (t(6)A37) in tRNAs that read codons beginning with adenine. Is involved in the transfer of the threonylcarbamoyl moiety of threonylcarbamoyl-AMP (TC-AMP) to the N6 group of A37, together with TsaD and TsaB. TsaE seems to play an indirect role in the t(6)A biosynthesis pathway, possibly in regulating the core enzymatic function of TsaD.</text>
</comment>
<evidence type="ECO:0000256" key="3">
    <source>
        <dbReference type="ARBA" id="ARBA00023235"/>
    </source>
</evidence>